<keyword evidence="4" id="KW-1185">Reference proteome</keyword>
<keyword evidence="1" id="KW-0853">WD repeat</keyword>
<dbReference type="PROSITE" id="PS50082">
    <property type="entry name" value="WD_REPEATS_2"/>
    <property type="match status" value="1"/>
</dbReference>
<dbReference type="Proteomes" id="UP001527925">
    <property type="component" value="Unassembled WGS sequence"/>
</dbReference>
<dbReference type="InterPro" id="IPR011047">
    <property type="entry name" value="Quinoprotein_ADH-like_sf"/>
</dbReference>
<organism evidence="3 4">
    <name type="scientific">Polyrhizophydium stewartii</name>
    <dbReference type="NCBI Taxonomy" id="2732419"/>
    <lineage>
        <taxon>Eukaryota</taxon>
        <taxon>Fungi</taxon>
        <taxon>Fungi incertae sedis</taxon>
        <taxon>Chytridiomycota</taxon>
        <taxon>Chytridiomycota incertae sedis</taxon>
        <taxon>Chytridiomycetes</taxon>
        <taxon>Rhizophydiales</taxon>
        <taxon>Rhizophydiales incertae sedis</taxon>
        <taxon>Polyrhizophydium</taxon>
    </lineage>
</organism>
<dbReference type="InterPro" id="IPR001680">
    <property type="entry name" value="WD40_rpt"/>
</dbReference>
<dbReference type="Gene3D" id="2.130.10.10">
    <property type="entry name" value="YVTN repeat-like/Quinoprotein amine dehydrogenase"/>
    <property type="match status" value="1"/>
</dbReference>
<evidence type="ECO:0000256" key="1">
    <source>
        <dbReference type="PROSITE-ProRule" id="PRU00221"/>
    </source>
</evidence>
<dbReference type="InterPro" id="IPR015943">
    <property type="entry name" value="WD40/YVTN_repeat-like_dom_sf"/>
</dbReference>
<accession>A0ABR4NKW5</accession>
<proteinExistence type="predicted"/>
<evidence type="ECO:0000313" key="4">
    <source>
        <dbReference type="Proteomes" id="UP001527925"/>
    </source>
</evidence>
<feature type="compositionally biased region" description="Polar residues" evidence="2">
    <location>
        <begin position="11"/>
        <end position="20"/>
    </location>
</feature>
<comment type="caution">
    <text evidence="3">The sequence shown here is derived from an EMBL/GenBank/DDBJ whole genome shotgun (WGS) entry which is preliminary data.</text>
</comment>
<name>A0ABR4NKW5_9FUNG</name>
<reference evidence="3 4" key="1">
    <citation type="submission" date="2023-09" db="EMBL/GenBank/DDBJ databases">
        <title>Pangenome analysis of Batrachochytrium dendrobatidis and related Chytrids.</title>
        <authorList>
            <person name="Yacoub M.N."/>
            <person name="Stajich J.E."/>
            <person name="James T.Y."/>
        </authorList>
    </citation>
    <scope>NUCLEOTIDE SEQUENCE [LARGE SCALE GENOMIC DNA]</scope>
    <source>
        <strain evidence="3 4">JEL0888</strain>
    </source>
</reference>
<protein>
    <submittedName>
        <fullName evidence="3">Uncharacterized protein</fullName>
    </submittedName>
</protein>
<dbReference type="SUPFAM" id="SSF50998">
    <property type="entry name" value="Quinoprotein alcohol dehydrogenase-like"/>
    <property type="match status" value="1"/>
</dbReference>
<feature type="region of interest" description="Disordered" evidence="2">
    <location>
        <begin position="1"/>
        <end position="25"/>
    </location>
</feature>
<dbReference type="EMBL" id="JADGIZ020000001">
    <property type="protein sequence ID" value="KAL2920165.1"/>
    <property type="molecule type" value="Genomic_DNA"/>
</dbReference>
<evidence type="ECO:0000256" key="2">
    <source>
        <dbReference type="SAM" id="MobiDB-lite"/>
    </source>
</evidence>
<sequence>MLLAADPSPPTQAASRTGTAQRRPPPLPDDLWLLVLEHVAVVAPESLPSLATSNSVWFHAYRSAYAALSRGVRMAGYPRAGGRPPIDWRSKTLRSLQLERAWAWLGREACAAQAATDDPIAAEAAADSPEHHRTRARLQAMPSPARELVTAPQPWTDVVSHAAMRSFLTVHLDIEDFSFGFTSIVPDRTLALSTSGPASASRAPQPSACLGVSTINLDHNSDEISTTVVICPDITIADPLSAVDPAHAITWRHAPGDVMRSLQLVDLARDMLVAMDESFPDRVWRRLHVFRISDGAAVCSVHLPTLLDPHSPAAPTTATGLAATDEQGGGELDDVFGEADPASGFSQFRWARVAPVPTHLLDALGMSPRDLMLLGWHASGCAVRLLVDVERGRLGSIVPFGEDVCSISEADPYEPNLVVTGHDDSSIRLWRLDTCEPLRVLRGHSAPVWGFAFVDDADDHAPVTGAWQPPASLTLLSVADRIDGSSASQVIMWCIDDVADELRRSAPGAASRIVAESDASRDMFPSAAAASHRDTSGITAQLNLPFDPEDLFSTFYVLHPLLYTVSLRATFSVFHLATGERLHSIPNVAASSGRVGGDFDEMGLDDGEFEGLSAASLAFFSIHRAPAANGAAAAHLLLFLRGGVVRVWDPLSVDRAVVGRVGEPA</sequence>
<evidence type="ECO:0000313" key="3">
    <source>
        <dbReference type="EMBL" id="KAL2920165.1"/>
    </source>
</evidence>
<feature type="repeat" description="WD" evidence="1">
    <location>
        <begin position="416"/>
        <end position="440"/>
    </location>
</feature>
<gene>
    <name evidence="3" type="ORF">HK105_200231</name>
</gene>